<dbReference type="AlphaFoldDB" id="A0A0V0SI93"/>
<evidence type="ECO:0000313" key="7">
    <source>
        <dbReference type="Proteomes" id="UP000054630"/>
    </source>
</evidence>
<dbReference type="PANTHER" id="PTHR19282:SF544">
    <property type="entry name" value="TETRASPANIN"/>
    <property type="match status" value="1"/>
</dbReference>
<dbReference type="InterPro" id="IPR018499">
    <property type="entry name" value="Tetraspanin/Peripherin"/>
</dbReference>
<dbReference type="OrthoDB" id="5918572at2759"/>
<feature type="transmembrane region" description="Helical" evidence="5">
    <location>
        <begin position="212"/>
        <end position="235"/>
    </location>
</feature>
<keyword evidence="7" id="KW-1185">Reference proteome</keyword>
<evidence type="ECO:0000256" key="5">
    <source>
        <dbReference type="SAM" id="Phobius"/>
    </source>
</evidence>
<dbReference type="Gene3D" id="1.10.1450.10">
    <property type="entry name" value="Tetraspanin"/>
    <property type="match status" value="1"/>
</dbReference>
<dbReference type="SUPFAM" id="SSF48652">
    <property type="entry name" value="Tetraspanin"/>
    <property type="match status" value="1"/>
</dbReference>
<dbReference type="STRING" id="6336.A0A0V0SI93"/>
<organism evidence="6 7">
    <name type="scientific">Trichinella nelsoni</name>
    <dbReference type="NCBI Taxonomy" id="6336"/>
    <lineage>
        <taxon>Eukaryota</taxon>
        <taxon>Metazoa</taxon>
        <taxon>Ecdysozoa</taxon>
        <taxon>Nematoda</taxon>
        <taxon>Enoplea</taxon>
        <taxon>Dorylaimia</taxon>
        <taxon>Trichinellida</taxon>
        <taxon>Trichinellidae</taxon>
        <taxon>Trichinella</taxon>
    </lineage>
</organism>
<evidence type="ECO:0000256" key="2">
    <source>
        <dbReference type="ARBA" id="ARBA00022692"/>
    </source>
</evidence>
<name>A0A0V0SI93_9BILA</name>
<feature type="transmembrane region" description="Helical" evidence="5">
    <location>
        <begin position="106"/>
        <end position="128"/>
    </location>
</feature>
<keyword evidence="3 5" id="KW-1133">Transmembrane helix</keyword>
<dbReference type="PANTHER" id="PTHR19282">
    <property type="entry name" value="TETRASPANIN"/>
    <property type="match status" value="1"/>
</dbReference>
<protein>
    <recommendedName>
        <fullName evidence="8">Tetraspanin</fullName>
    </recommendedName>
</protein>
<dbReference type="InterPro" id="IPR008952">
    <property type="entry name" value="Tetraspanin_EC2_sf"/>
</dbReference>
<dbReference type="GO" id="GO:0005886">
    <property type="term" value="C:plasma membrane"/>
    <property type="evidence" value="ECO:0007669"/>
    <property type="project" value="TreeGrafter"/>
</dbReference>
<dbReference type="Pfam" id="PF00335">
    <property type="entry name" value="Tetraspanin"/>
    <property type="match status" value="1"/>
</dbReference>
<dbReference type="EMBL" id="JYDL01000009">
    <property type="protein sequence ID" value="KRX26053.1"/>
    <property type="molecule type" value="Genomic_DNA"/>
</dbReference>
<evidence type="ECO:0000256" key="4">
    <source>
        <dbReference type="ARBA" id="ARBA00023136"/>
    </source>
</evidence>
<reference evidence="6 7" key="1">
    <citation type="submission" date="2015-01" db="EMBL/GenBank/DDBJ databases">
        <title>Evolution of Trichinella species and genotypes.</title>
        <authorList>
            <person name="Korhonen P.K."/>
            <person name="Edoardo P."/>
            <person name="Giuseppe L.R."/>
            <person name="Gasser R.B."/>
        </authorList>
    </citation>
    <scope>NUCLEOTIDE SEQUENCE [LARGE SCALE GENOMIC DNA]</scope>
    <source>
        <strain evidence="6">ISS37</strain>
    </source>
</reference>
<accession>A0A0V0SI93</accession>
<feature type="transmembrane region" description="Helical" evidence="5">
    <location>
        <begin position="25"/>
        <end position="49"/>
    </location>
</feature>
<dbReference type="CDD" id="cd03127">
    <property type="entry name" value="tetraspanin_LEL"/>
    <property type="match status" value="1"/>
</dbReference>
<comment type="subcellular location">
    <subcellularLocation>
        <location evidence="1">Membrane</location>
        <topology evidence="1">Multi-pass membrane protein</topology>
    </subcellularLocation>
</comment>
<feature type="transmembrane region" description="Helical" evidence="5">
    <location>
        <begin position="73"/>
        <end position="99"/>
    </location>
</feature>
<gene>
    <name evidence="6" type="ORF">T07_4257</name>
</gene>
<evidence type="ECO:0000256" key="3">
    <source>
        <dbReference type="ARBA" id="ARBA00022989"/>
    </source>
</evidence>
<comment type="caution">
    <text evidence="6">The sequence shown here is derived from an EMBL/GenBank/DDBJ whole genome shotgun (WGS) entry which is preliminary data.</text>
</comment>
<keyword evidence="4 5" id="KW-0472">Membrane</keyword>
<sequence>MENQRKSDFPSQEVNRRQRFRFDEAVLHFLNMLLITIGVSAMIISLYTYNENIQKALKNILNQPETLISTNYFYYYVNHIISIGAVLATCGVFGFFGVCCKNNCSLIMHFILIVLAITYSITAIFFFLSERAKIESSIMIVFQKQVLQKYHTGNAELDKLLDAMHIMFQCCGAKGCKDFEKPPLSCNCTEKNEVVGCLTAVGNVVSTVLTSLLFGGTALLGLEMLIWIMACYLSLNIRDICVPAVPRILATSIHTLRLLYNTIA</sequence>
<evidence type="ECO:0008006" key="8">
    <source>
        <dbReference type="Google" id="ProtNLM"/>
    </source>
</evidence>
<keyword evidence="2 5" id="KW-0812">Transmembrane</keyword>
<proteinExistence type="predicted"/>
<dbReference type="Proteomes" id="UP000054630">
    <property type="component" value="Unassembled WGS sequence"/>
</dbReference>
<evidence type="ECO:0000313" key="6">
    <source>
        <dbReference type="EMBL" id="KRX26053.1"/>
    </source>
</evidence>
<evidence type="ECO:0000256" key="1">
    <source>
        <dbReference type="ARBA" id="ARBA00004141"/>
    </source>
</evidence>